<dbReference type="PROSITE" id="PS51257">
    <property type="entry name" value="PROKAR_LIPOPROTEIN"/>
    <property type="match status" value="1"/>
</dbReference>
<gene>
    <name evidence="2" type="ORF">HYX28_01210</name>
</gene>
<reference evidence="2" key="1">
    <citation type="submission" date="2020-07" db="EMBL/GenBank/DDBJ databases">
        <title>Huge and variable diversity of episymbiotic CPR bacteria and DPANN archaea in groundwater ecosystems.</title>
        <authorList>
            <person name="He C.Y."/>
            <person name="Keren R."/>
            <person name="Whittaker M."/>
            <person name="Farag I.F."/>
            <person name="Doudna J."/>
            <person name="Cate J.H.D."/>
            <person name="Banfield J.F."/>
        </authorList>
    </citation>
    <scope>NUCLEOTIDE SEQUENCE</scope>
    <source>
        <strain evidence="2">NC_groundwater_580_Pr5_B-0.1um_64_19</strain>
    </source>
</reference>
<proteinExistence type="predicted"/>
<sequence>MKTSYSVLPPGLRVLLFSLLSLAVAGCSAHRDIHQTLRSNFQAPEGSPMLLAAYQPWFGRPGHINVGYSSQDRVVLANQITKAKALGIGGFVVNWYGPRKDFEDRSYSLLQQLAAENDFKVALMYDEPDDRPGDVTDDTIRDLQFGYEHYIAQNASVPSAAYLRYNGHPVIFIFPKSGNTDWKRVREAMASWPEQPLLLYRDINQRYAAAFDGFYAWVKPSGSWSADGSDWGRDYLESFYSKMKSKYPDKLAVGAAWPGFDDSRASWSKNRRMDARCGKTFQDSLHLFRRYYNDRERLPFLMIVTWNDYEEGTAIEKGLASCSG</sequence>
<dbReference type="InterPro" id="IPR005197">
    <property type="entry name" value="Glyco_hydro_71"/>
</dbReference>
<name>A0A932A8B0_9BACT</name>
<feature type="signal peptide" evidence="1">
    <location>
        <begin position="1"/>
        <end position="23"/>
    </location>
</feature>
<dbReference type="Pfam" id="PF03659">
    <property type="entry name" value="Glyco_hydro_71"/>
    <property type="match status" value="1"/>
</dbReference>
<evidence type="ECO:0000256" key="1">
    <source>
        <dbReference type="SAM" id="SignalP"/>
    </source>
</evidence>
<feature type="chain" id="PRO_5037619097" description="Glycosyl hydrolase family 71" evidence="1">
    <location>
        <begin position="24"/>
        <end position="324"/>
    </location>
</feature>
<evidence type="ECO:0000313" key="3">
    <source>
        <dbReference type="Proteomes" id="UP000779809"/>
    </source>
</evidence>
<dbReference type="Gene3D" id="3.20.20.80">
    <property type="entry name" value="Glycosidases"/>
    <property type="match status" value="1"/>
</dbReference>
<dbReference type="EMBL" id="JACPNR010000004">
    <property type="protein sequence ID" value="MBI2677379.1"/>
    <property type="molecule type" value="Genomic_DNA"/>
</dbReference>
<dbReference type="Proteomes" id="UP000779809">
    <property type="component" value="Unassembled WGS sequence"/>
</dbReference>
<organism evidence="2 3">
    <name type="scientific">Candidatus Korobacter versatilis</name>
    <dbReference type="NCBI Taxonomy" id="658062"/>
    <lineage>
        <taxon>Bacteria</taxon>
        <taxon>Pseudomonadati</taxon>
        <taxon>Acidobacteriota</taxon>
        <taxon>Terriglobia</taxon>
        <taxon>Terriglobales</taxon>
        <taxon>Candidatus Korobacteraceae</taxon>
        <taxon>Candidatus Korobacter</taxon>
    </lineage>
</organism>
<evidence type="ECO:0008006" key="4">
    <source>
        <dbReference type="Google" id="ProtNLM"/>
    </source>
</evidence>
<protein>
    <recommendedName>
        <fullName evidence="4">Glycosyl hydrolase family 71</fullName>
    </recommendedName>
</protein>
<evidence type="ECO:0000313" key="2">
    <source>
        <dbReference type="EMBL" id="MBI2677379.1"/>
    </source>
</evidence>
<comment type="caution">
    <text evidence="2">The sequence shown here is derived from an EMBL/GenBank/DDBJ whole genome shotgun (WGS) entry which is preliminary data.</text>
</comment>
<accession>A0A932A8B0</accession>
<dbReference type="AlphaFoldDB" id="A0A932A8B0"/>
<keyword evidence="1" id="KW-0732">Signal</keyword>
<dbReference type="GO" id="GO:0051118">
    <property type="term" value="F:glucan endo-1,3-alpha-glucosidase activity"/>
    <property type="evidence" value="ECO:0007669"/>
    <property type="project" value="InterPro"/>
</dbReference>